<dbReference type="Pfam" id="PF03407">
    <property type="entry name" value="Nucleotid_trans"/>
    <property type="match status" value="1"/>
</dbReference>
<dbReference type="InterPro" id="IPR053250">
    <property type="entry name" value="Glycosyltransferase_77"/>
</dbReference>
<dbReference type="PANTHER" id="PTHR46936:SF1">
    <property type="entry name" value="ARABINOSYLTRANSFERASE XEG113"/>
    <property type="match status" value="1"/>
</dbReference>
<evidence type="ECO:0000313" key="6">
    <source>
        <dbReference type="Proteomes" id="UP000001568"/>
    </source>
</evidence>
<feature type="domain" description="Nucleotide-diphospho-sugar transferase" evidence="4">
    <location>
        <begin position="68"/>
        <end position="306"/>
    </location>
</feature>
<dbReference type="PANTHER" id="PTHR46936">
    <property type="entry name" value="ARABINOSYLTRANSFERASE XEG113"/>
    <property type="match status" value="1"/>
</dbReference>
<feature type="region of interest" description="Disordered" evidence="3">
    <location>
        <begin position="613"/>
        <end position="634"/>
    </location>
</feature>
<dbReference type="InterPro" id="IPR005069">
    <property type="entry name" value="Nucl-diP-sugar_transferase"/>
</dbReference>
<dbReference type="OMA" id="ARCYCDK"/>
<dbReference type="InterPro" id="IPR029044">
    <property type="entry name" value="Nucleotide-diphossugar_trans"/>
</dbReference>
<keyword evidence="2" id="KW-0735">Signal-anchor</keyword>
<dbReference type="GeneID" id="5004555"/>
<dbReference type="CAZy" id="GT77">
    <property type="family name" value="Glycosyltransferase Family 77"/>
</dbReference>
<evidence type="ECO:0000256" key="3">
    <source>
        <dbReference type="SAM" id="MobiDB-lite"/>
    </source>
</evidence>
<dbReference type="STRING" id="436017.A4S4Q8"/>
<name>A4S4Q8_OSTLU</name>
<dbReference type="GO" id="GO:0052636">
    <property type="term" value="F:arabinosyltransferase activity"/>
    <property type="evidence" value="ECO:0007669"/>
    <property type="project" value="TreeGrafter"/>
</dbReference>
<dbReference type="EMBL" id="CP000591">
    <property type="protein sequence ID" value="ABO98770.1"/>
    <property type="molecule type" value="Genomic_DNA"/>
</dbReference>
<dbReference type="GO" id="GO:0000139">
    <property type="term" value="C:Golgi membrane"/>
    <property type="evidence" value="ECO:0007669"/>
    <property type="project" value="UniProtKB-SubCell"/>
</dbReference>
<reference evidence="5 6" key="1">
    <citation type="journal article" date="2007" name="Proc. Natl. Acad. Sci. U.S.A.">
        <title>The tiny eukaryote Ostreococcus provides genomic insights into the paradox of plankton speciation.</title>
        <authorList>
            <person name="Palenik B."/>
            <person name="Grimwood J."/>
            <person name="Aerts A."/>
            <person name="Rouze P."/>
            <person name="Salamov A."/>
            <person name="Putnam N."/>
            <person name="Dupont C."/>
            <person name="Jorgensen R."/>
            <person name="Derelle E."/>
            <person name="Rombauts S."/>
            <person name="Zhou K."/>
            <person name="Otillar R."/>
            <person name="Merchant S.S."/>
            <person name="Podell S."/>
            <person name="Gaasterland T."/>
            <person name="Napoli C."/>
            <person name="Gendler K."/>
            <person name="Manuell A."/>
            <person name="Tai V."/>
            <person name="Vallon O."/>
            <person name="Piganeau G."/>
            <person name="Jancek S."/>
            <person name="Heijde M."/>
            <person name="Jabbari K."/>
            <person name="Bowler C."/>
            <person name="Lohr M."/>
            <person name="Robbens S."/>
            <person name="Werner G."/>
            <person name="Dubchak I."/>
            <person name="Pazour G.J."/>
            <person name="Ren Q."/>
            <person name="Paulsen I."/>
            <person name="Delwiche C."/>
            <person name="Schmutz J."/>
            <person name="Rokhsar D."/>
            <person name="Van de Peer Y."/>
            <person name="Moreau H."/>
            <person name="Grigoriev I.V."/>
        </authorList>
    </citation>
    <scope>NUCLEOTIDE SEQUENCE [LARGE SCALE GENOMIC DNA]</scope>
    <source>
        <strain evidence="5 6">CCE9901</strain>
    </source>
</reference>
<dbReference type="OrthoDB" id="540503at2759"/>
<evidence type="ECO:0000313" key="5">
    <source>
        <dbReference type="EMBL" id="ABO98770.1"/>
    </source>
</evidence>
<dbReference type="AlphaFoldDB" id="A4S4Q8"/>
<dbReference type="Proteomes" id="UP000001568">
    <property type="component" value="Chromosome 11"/>
</dbReference>
<keyword evidence="6" id="KW-1185">Reference proteome</keyword>
<protein>
    <recommendedName>
        <fullName evidence="2">Glycosyltransferase</fullName>
        <ecNumber evidence="2">2.4.2.-</ecNumber>
    </recommendedName>
</protein>
<dbReference type="RefSeq" id="XP_001420477.1">
    <property type="nucleotide sequence ID" value="XM_001420440.1"/>
</dbReference>
<proteinExistence type="inferred from homology"/>
<comment type="similarity">
    <text evidence="1 2">Belongs to the glycosyltransferase 77 family.</text>
</comment>
<organism evidence="5 6">
    <name type="scientific">Ostreococcus lucimarinus (strain CCE9901)</name>
    <dbReference type="NCBI Taxonomy" id="436017"/>
    <lineage>
        <taxon>Eukaryota</taxon>
        <taxon>Viridiplantae</taxon>
        <taxon>Chlorophyta</taxon>
        <taxon>Mamiellophyceae</taxon>
        <taxon>Mamiellales</taxon>
        <taxon>Bathycoccaceae</taxon>
        <taxon>Ostreococcus</taxon>
    </lineage>
</organism>
<dbReference type="KEGG" id="olu:OSTLU_88612"/>
<dbReference type="GO" id="GO:0052325">
    <property type="term" value="P:cell wall pectin biosynthetic process"/>
    <property type="evidence" value="ECO:0007669"/>
    <property type="project" value="TreeGrafter"/>
</dbReference>
<dbReference type="SUPFAM" id="SSF53448">
    <property type="entry name" value="Nucleotide-diphospho-sugar transferases"/>
    <property type="match status" value="1"/>
</dbReference>
<keyword evidence="2" id="KW-0333">Golgi apparatus</keyword>
<accession>A4S4Q8</accession>
<gene>
    <name evidence="5" type="ORF">OSTLU_88612</name>
</gene>
<evidence type="ECO:0000256" key="1">
    <source>
        <dbReference type="ARBA" id="ARBA00007033"/>
    </source>
</evidence>
<evidence type="ECO:0000259" key="4">
    <source>
        <dbReference type="Pfam" id="PF03407"/>
    </source>
</evidence>
<dbReference type="HOGENOM" id="CLU_471436_0_0_1"/>
<keyword evidence="2" id="KW-0812">Transmembrane</keyword>
<keyword evidence="2" id="KW-0808">Transferase</keyword>
<dbReference type="Gramene" id="ABO98770">
    <property type="protein sequence ID" value="ABO98770"/>
    <property type="gene ID" value="OSTLU_88612"/>
</dbReference>
<comment type="subcellular location">
    <subcellularLocation>
        <location evidence="2">Golgi apparatus membrane</location>
        <topology evidence="2">Single-pass type II membrane protein</topology>
    </subcellularLocation>
</comment>
<keyword evidence="2" id="KW-0328">Glycosyltransferase</keyword>
<evidence type="ECO:0000256" key="2">
    <source>
        <dbReference type="RuleBase" id="RU363055"/>
    </source>
</evidence>
<sequence>MRQAWKDVSADALDDAAKMELGKKMEHVPEELRRVGAKAGGEMFVTFGTASVQDFVFNWAAAAKKLSLEPIFVGALDEEMHTLCVKAGIPSMLLTGRSVLDNRDQEFITQKSKTFKKMGTVKTKFIQDLLELGIAPILSDADVVWMRDPRELFNNGTYAYADVLISSDCIDTVNDRADNANCRNVNFNTGIVHIRPTEPAKAFVEKWKQKVATSEIAWMRDQPALNLLVREGSPALAPAVAVPDDKRGLPGYRSIVFAANSTIRMGVLPIAQFSNGHTFFVQEHHLYHPEDGEPYAVHTTYQYGDSARYAYGKRQRLRQHGLWYADDDTDYWKPKKYLTISTKGSQMKFNGSRAIGMENDAYLTAITRHFEEDRLRRTTIRNGFALAKALGRIFVLPPARCYCDKIWNTLAGCRALGAETAHLPYACPMDHIYNLEGLHDLGVDFREAGFLEDMRLKGNVREDVIHVKIGAKDDKNMADVVIERGFSASDAVEALESYNDHGVIMIDQLDEGSFCGFDDKQKDEAFDTAINNALNHDQYFCFNEAYDKQGRPRSGGGKDGKEYEPRVVERHCGIAEGEQSRLATRGVVTEVLKDPITCSCEWAYKLPKALADTRCAAQSRDEDDRTRTGLGDIE</sequence>
<dbReference type="eggNOG" id="ENOG502QSJ9">
    <property type="taxonomic scope" value="Eukaryota"/>
</dbReference>
<dbReference type="EC" id="2.4.2.-" evidence="2"/>
<keyword evidence="2" id="KW-0961">Cell wall biogenesis/degradation</keyword>